<comment type="similarity">
    <text evidence="1">Belongs to the HSP15 family.</text>
</comment>
<dbReference type="RefSeq" id="WP_382253200.1">
    <property type="nucleotide sequence ID" value="NZ_JBHTBX010000001.1"/>
</dbReference>
<evidence type="ECO:0000256" key="1">
    <source>
        <dbReference type="ARBA" id="ARBA00008396"/>
    </source>
</evidence>
<evidence type="ECO:0000313" key="8">
    <source>
        <dbReference type="Proteomes" id="UP001596495"/>
    </source>
</evidence>
<dbReference type="Proteomes" id="UP001596495">
    <property type="component" value="Unassembled WGS sequence"/>
</dbReference>
<dbReference type="PROSITE" id="PS50889">
    <property type="entry name" value="S4"/>
    <property type="match status" value="1"/>
</dbReference>
<dbReference type="CDD" id="cd00165">
    <property type="entry name" value="S4"/>
    <property type="match status" value="1"/>
</dbReference>
<evidence type="ECO:0000256" key="3">
    <source>
        <dbReference type="ARBA" id="ARBA00023125"/>
    </source>
</evidence>
<feature type="region of interest" description="Disordered" evidence="5">
    <location>
        <begin position="104"/>
        <end position="136"/>
    </location>
</feature>
<evidence type="ECO:0000313" key="7">
    <source>
        <dbReference type="EMBL" id="MFC7433122.1"/>
    </source>
</evidence>
<dbReference type="EMBL" id="JBHTBX010000001">
    <property type="protein sequence ID" value="MFC7433122.1"/>
    <property type="molecule type" value="Genomic_DNA"/>
</dbReference>
<reference evidence="8" key="1">
    <citation type="journal article" date="2019" name="Int. J. Syst. Evol. Microbiol.">
        <title>The Global Catalogue of Microorganisms (GCM) 10K type strain sequencing project: providing services to taxonomists for standard genome sequencing and annotation.</title>
        <authorList>
            <consortium name="The Broad Institute Genomics Platform"/>
            <consortium name="The Broad Institute Genome Sequencing Center for Infectious Disease"/>
            <person name="Wu L."/>
            <person name="Ma J."/>
        </authorList>
    </citation>
    <scope>NUCLEOTIDE SEQUENCE [LARGE SCALE GENOMIC DNA]</scope>
    <source>
        <strain evidence="8">CCUG 54518</strain>
    </source>
</reference>
<sequence>MSKLPSSPSNDAARVRLDKWLWAARFFKTRGLSSEEIDKGRIQVNGQPAKPGKEVRVGDRIDIRTGYVTRTVEVVALSGVRGPAPVAALLYRETTESVAARAMAAEQRRLAPEPALSLNQGRPSKKDRRSIERLRQPSGCQWNERWSASLDD</sequence>
<proteinExistence type="inferred from homology"/>
<keyword evidence="3" id="KW-0238">DNA-binding</keyword>
<protein>
    <submittedName>
        <fullName evidence="7">RNA-binding S4 domain-containing protein</fullName>
    </submittedName>
</protein>
<dbReference type="Gene3D" id="3.10.290.10">
    <property type="entry name" value="RNA-binding S4 domain"/>
    <property type="match status" value="1"/>
</dbReference>
<evidence type="ECO:0000259" key="6">
    <source>
        <dbReference type="SMART" id="SM00363"/>
    </source>
</evidence>
<dbReference type="InterPro" id="IPR025708">
    <property type="entry name" value="HSP15"/>
</dbReference>
<keyword evidence="8" id="KW-1185">Reference proteome</keyword>
<evidence type="ECO:0000256" key="4">
    <source>
        <dbReference type="PROSITE-ProRule" id="PRU00182"/>
    </source>
</evidence>
<dbReference type="Pfam" id="PF01479">
    <property type="entry name" value="S4"/>
    <property type="match status" value="1"/>
</dbReference>
<evidence type="ECO:0000256" key="5">
    <source>
        <dbReference type="SAM" id="MobiDB-lite"/>
    </source>
</evidence>
<gene>
    <name evidence="7" type="ORF">ACFQNJ_01205</name>
</gene>
<comment type="caution">
    <text evidence="7">The sequence shown here is derived from an EMBL/GenBank/DDBJ whole genome shotgun (WGS) entry which is preliminary data.</text>
</comment>
<dbReference type="InterPro" id="IPR036986">
    <property type="entry name" value="S4_RNA-bd_sf"/>
</dbReference>
<dbReference type="SMART" id="SM00363">
    <property type="entry name" value="S4"/>
    <property type="match status" value="1"/>
</dbReference>
<organism evidence="7 8">
    <name type="scientific">Hydrogenophaga bisanensis</name>
    <dbReference type="NCBI Taxonomy" id="439611"/>
    <lineage>
        <taxon>Bacteria</taxon>
        <taxon>Pseudomonadati</taxon>
        <taxon>Pseudomonadota</taxon>
        <taxon>Betaproteobacteria</taxon>
        <taxon>Burkholderiales</taxon>
        <taxon>Comamonadaceae</taxon>
        <taxon>Hydrogenophaga</taxon>
    </lineage>
</organism>
<evidence type="ECO:0000256" key="2">
    <source>
        <dbReference type="ARBA" id="ARBA00022884"/>
    </source>
</evidence>
<name>A0ABW2R6R2_9BURK</name>
<keyword evidence="2 4" id="KW-0694">RNA-binding</keyword>
<dbReference type="PIRSF" id="PIRSF016821">
    <property type="entry name" value="HSP15"/>
    <property type="match status" value="1"/>
</dbReference>
<accession>A0ABW2R6R2</accession>
<dbReference type="SUPFAM" id="SSF55174">
    <property type="entry name" value="Alpha-L RNA-binding motif"/>
    <property type="match status" value="1"/>
</dbReference>
<dbReference type="InterPro" id="IPR002942">
    <property type="entry name" value="S4_RNA-bd"/>
</dbReference>
<feature type="domain" description="RNA-binding S4" evidence="6">
    <location>
        <begin position="15"/>
        <end position="76"/>
    </location>
</feature>